<dbReference type="SUPFAM" id="SSF102522">
    <property type="entry name" value="Bacterial fluorinating enzyme, N-terminal domain"/>
    <property type="match status" value="1"/>
</dbReference>
<keyword evidence="6" id="KW-1185">Reference proteome</keyword>
<dbReference type="eggNOG" id="COG1912">
    <property type="taxonomic scope" value="Bacteria"/>
</dbReference>
<dbReference type="Pfam" id="PF01887">
    <property type="entry name" value="SAM_HAT_N"/>
    <property type="match status" value="1"/>
</dbReference>
<dbReference type="RefSeq" id="WP_012874519.1">
    <property type="nucleotide sequence ID" value="NC_013525.1"/>
</dbReference>
<comment type="similarity">
    <text evidence="2">Belongs to the SAM hydrolase / SAM-dependent halogenase family.</text>
</comment>
<dbReference type="InterPro" id="IPR046470">
    <property type="entry name" value="SAM_HAT_C"/>
</dbReference>
<evidence type="ECO:0000313" key="5">
    <source>
        <dbReference type="EMBL" id="ACZ41484.1"/>
    </source>
</evidence>
<evidence type="ECO:0008006" key="7">
    <source>
        <dbReference type="Google" id="ProtNLM"/>
    </source>
</evidence>
<dbReference type="InterPro" id="IPR023227">
    <property type="entry name" value="SAM_OH_AdoTrfase_C_sf"/>
</dbReference>
<reference evidence="6" key="1">
    <citation type="journal article" date="2010" name="Stand. Genomic Sci.">
        <title>Complete genome sequence of 'Thermobaculum terrenum' type strain (YNP1).</title>
        <authorList>
            <person name="Kiss H."/>
            <person name="Cleland D."/>
            <person name="Lapidus A."/>
            <person name="Lucas S."/>
            <person name="Glavina Del Rio T."/>
            <person name="Nolan M."/>
            <person name="Tice H."/>
            <person name="Han C."/>
            <person name="Goodwin L."/>
            <person name="Pitluck S."/>
            <person name="Liolios K."/>
            <person name="Ivanova N."/>
            <person name="Mavromatis K."/>
            <person name="Ovchinnikova G."/>
            <person name="Pati A."/>
            <person name="Chen A."/>
            <person name="Palaniappan K."/>
            <person name="Land M."/>
            <person name="Hauser L."/>
            <person name="Chang Y."/>
            <person name="Jeffries C."/>
            <person name="Lu M."/>
            <person name="Brettin T."/>
            <person name="Detter J."/>
            <person name="Goker M."/>
            <person name="Tindall B."/>
            <person name="Beck B."/>
            <person name="McDermott T."/>
            <person name="Woyke T."/>
            <person name="Bristow J."/>
            <person name="Eisen J."/>
            <person name="Markowitz V."/>
            <person name="Hugenholtz P."/>
            <person name="Kyrpides N."/>
            <person name="Klenk H."/>
            <person name="Cheng J."/>
        </authorList>
    </citation>
    <scope>NUCLEOTIDE SEQUENCE [LARGE SCALE GENOMIC DNA]</scope>
    <source>
        <strain evidence="6">ATCC BAA-798 / YNP1</strain>
    </source>
</reference>
<keyword evidence="1" id="KW-0949">S-adenosyl-L-methionine</keyword>
<dbReference type="EMBL" id="CP001825">
    <property type="protein sequence ID" value="ACZ41484.1"/>
    <property type="molecule type" value="Genomic_DNA"/>
</dbReference>
<sequence>MSRLPNLVTFITDFGLDWGPVGICHAVMRGINPQISIVDISHGIPAFDIRAGAWVLTSIFPYVPPAVHVVVVDPGVGTQRLPIAILCRRGDVLIGPDNGVLIPATRRLGGIVEARKISNKALMRPDISYTFHGRDIFCPVAAHLSSGVSFEDVGEILPISDLVQAPWREPEIYEHRVVAEVAILDKFGNIRTNIEAADWPLSTGEKIILKHKNNQVNLAVARTFGEVNRGDLLIYEDSSRFICIGQNLGHAGNTLGIGPGDTIQLERARS</sequence>
<dbReference type="InterPro" id="IPR046469">
    <property type="entry name" value="SAM_HAT_N"/>
</dbReference>
<dbReference type="Pfam" id="PF20257">
    <property type="entry name" value="SAM_HAT_C"/>
    <property type="match status" value="1"/>
</dbReference>
<organism evidence="5 6">
    <name type="scientific">Thermobaculum terrenum (strain ATCC BAA-798 / CCMEE 7001 / YNP1)</name>
    <dbReference type="NCBI Taxonomy" id="525904"/>
    <lineage>
        <taxon>Bacteria</taxon>
        <taxon>Bacillati</taxon>
        <taxon>Chloroflexota</taxon>
        <taxon>Chloroflexia</taxon>
        <taxon>Candidatus Thermobaculales</taxon>
        <taxon>Candidatus Thermobaculaceae</taxon>
        <taxon>Thermobaculum</taxon>
    </lineage>
</organism>
<evidence type="ECO:0000256" key="2">
    <source>
        <dbReference type="ARBA" id="ARBA00024035"/>
    </source>
</evidence>
<proteinExistence type="inferred from homology"/>
<dbReference type="SUPFAM" id="SSF101852">
    <property type="entry name" value="Bacterial fluorinating enzyme, C-terminal domain"/>
    <property type="match status" value="1"/>
</dbReference>
<dbReference type="PANTHER" id="PTHR35092:SF1">
    <property type="entry name" value="CHLORINASE MJ1651"/>
    <property type="match status" value="1"/>
</dbReference>
<name>D1CEX8_THET1</name>
<dbReference type="AlphaFoldDB" id="D1CEX8"/>
<evidence type="ECO:0000313" key="6">
    <source>
        <dbReference type="Proteomes" id="UP000000323"/>
    </source>
</evidence>
<feature type="domain" description="S-adenosyl-l-methionine hydroxide adenosyltransferase N-terminal" evidence="3">
    <location>
        <begin position="8"/>
        <end position="154"/>
    </location>
</feature>
<dbReference type="InterPro" id="IPR002747">
    <property type="entry name" value="SAM_OH_AdoTrfase"/>
</dbReference>
<accession>D1CEX8</accession>
<gene>
    <name evidence="5" type="ordered locus">Tter_0566</name>
</gene>
<evidence type="ECO:0000259" key="3">
    <source>
        <dbReference type="Pfam" id="PF01887"/>
    </source>
</evidence>
<dbReference type="KEGG" id="ttr:Tter_0566"/>
<dbReference type="PIRSF" id="PIRSF006779">
    <property type="entry name" value="UCP006779"/>
    <property type="match status" value="1"/>
</dbReference>
<evidence type="ECO:0000256" key="1">
    <source>
        <dbReference type="ARBA" id="ARBA00022691"/>
    </source>
</evidence>
<feature type="domain" description="S-adenosyl-l-methionine hydroxide adenosyltransferase C-terminal" evidence="4">
    <location>
        <begin position="179"/>
        <end position="264"/>
    </location>
</feature>
<dbReference type="Gene3D" id="3.40.50.10790">
    <property type="entry name" value="S-adenosyl-l-methionine hydroxide adenosyltransferase, N-terminal"/>
    <property type="match status" value="1"/>
</dbReference>
<dbReference type="Proteomes" id="UP000000323">
    <property type="component" value="Chromosome 1"/>
</dbReference>
<dbReference type="Gene3D" id="2.40.30.90">
    <property type="entry name" value="Bacterial fluorinating enzyme like"/>
    <property type="match status" value="1"/>
</dbReference>
<dbReference type="PANTHER" id="PTHR35092">
    <property type="entry name" value="CHLORINASE MJ1651"/>
    <property type="match status" value="1"/>
</dbReference>
<protein>
    <recommendedName>
        <fullName evidence="7">SAM-dependent chlorinase/fluorinase</fullName>
    </recommendedName>
</protein>
<dbReference type="HOGENOM" id="CLU_059734_0_0_0"/>
<evidence type="ECO:0000259" key="4">
    <source>
        <dbReference type="Pfam" id="PF20257"/>
    </source>
</evidence>
<dbReference type="InterPro" id="IPR023228">
    <property type="entry name" value="SAM_OH_AdoTrfase_N_sf"/>
</dbReference>